<proteinExistence type="predicted"/>
<dbReference type="AlphaFoldDB" id="A0A6C0J4Y9"/>
<organism evidence="1">
    <name type="scientific">viral metagenome</name>
    <dbReference type="NCBI Taxonomy" id="1070528"/>
    <lineage>
        <taxon>unclassified sequences</taxon>
        <taxon>metagenomes</taxon>
        <taxon>organismal metagenomes</taxon>
    </lineage>
</organism>
<evidence type="ECO:0000313" key="1">
    <source>
        <dbReference type="EMBL" id="QHT99686.1"/>
    </source>
</evidence>
<sequence length="145" mass="17412">MHGSKSDLQVFRDNINKFIEQLVRIYPEDKDLMVYKDKVALYAKVDPRGMVEYFMNNMSNYTVHIMERNDDFFLKDLAIEQVTQKEKYRELFDKVRKLWLDGMTNETKNTVWQYFVVFVTLGAKITQDHNTITTINKYRKIPLKI</sequence>
<protein>
    <submittedName>
        <fullName evidence="1">Uncharacterized protein</fullName>
    </submittedName>
</protein>
<name>A0A6C0J4Y9_9ZZZZ</name>
<dbReference type="EMBL" id="MN740312">
    <property type="protein sequence ID" value="QHT99686.1"/>
    <property type="molecule type" value="Genomic_DNA"/>
</dbReference>
<accession>A0A6C0J4Y9</accession>
<reference evidence="1" key="1">
    <citation type="journal article" date="2020" name="Nature">
        <title>Giant virus diversity and host interactions through global metagenomics.</title>
        <authorList>
            <person name="Schulz F."/>
            <person name="Roux S."/>
            <person name="Paez-Espino D."/>
            <person name="Jungbluth S."/>
            <person name="Walsh D.A."/>
            <person name="Denef V.J."/>
            <person name="McMahon K.D."/>
            <person name="Konstantinidis K.T."/>
            <person name="Eloe-Fadrosh E.A."/>
            <person name="Kyrpides N.C."/>
            <person name="Woyke T."/>
        </authorList>
    </citation>
    <scope>NUCLEOTIDE SEQUENCE</scope>
    <source>
        <strain evidence="1">GVMAG-M-3300025727-45</strain>
    </source>
</reference>